<organism evidence="1 2">
    <name type="scientific">Stereocaulon virgatum</name>
    <dbReference type="NCBI Taxonomy" id="373712"/>
    <lineage>
        <taxon>Eukaryota</taxon>
        <taxon>Fungi</taxon>
        <taxon>Dikarya</taxon>
        <taxon>Ascomycota</taxon>
        <taxon>Pezizomycotina</taxon>
        <taxon>Lecanoromycetes</taxon>
        <taxon>OSLEUM clade</taxon>
        <taxon>Lecanoromycetidae</taxon>
        <taxon>Lecanorales</taxon>
        <taxon>Lecanorineae</taxon>
        <taxon>Stereocaulaceae</taxon>
        <taxon>Stereocaulon</taxon>
    </lineage>
</organism>
<accession>A0ABR4A1V2</accession>
<comment type="caution">
    <text evidence="1">The sequence shown here is derived from an EMBL/GenBank/DDBJ whole genome shotgun (WGS) entry which is preliminary data.</text>
</comment>
<dbReference type="Proteomes" id="UP001590950">
    <property type="component" value="Unassembled WGS sequence"/>
</dbReference>
<name>A0ABR4A1V2_9LECA</name>
<evidence type="ECO:0000313" key="2">
    <source>
        <dbReference type="Proteomes" id="UP001590950"/>
    </source>
</evidence>
<gene>
    <name evidence="1" type="ORF">N7G274_007731</name>
</gene>
<sequence>MLPNALIGTHCQALVRFHRLSNRYYHVFPAEGVCRASRGFKRSTAHPNKSYSQVSYRAFNENLTFRALAMHETSFFSSEIDLPDSLAINHPRIYSDTRHTASYHKSEPLLPLPSLSANAESSTGTSQTTYELSIAGEVGSFSALIFSLTSYQSQPWLCKGVERLQHPPRLPPSSL</sequence>
<evidence type="ECO:0000313" key="1">
    <source>
        <dbReference type="EMBL" id="KAL2039459.1"/>
    </source>
</evidence>
<dbReference type="EMBL" id="JBEFKJ010000025">
    <property type="protein sequence ID" value="KAL2039459.1"/>
    <property type="molecule type" value="Genomic_DNA"/>
</dbReference>
<keyword evidence="2" id="KW-1185">Reference proteome</keyword>
<proteinExistence type="predicted"/>
<reference evidence="1 2" key="1">
    <citation type="submission" date="2024-09" db="EMBL/GenBank/DDBJ databases">
        <title>Rethinking Asexuality: The Enigmatic Case of Functional Sexual Genes in Lepraria (Stereocaulaceae).</title>
        <authorList>
            <person name="Doellman M."/>
            <person name="Sun Y."/>
            <person name="Barcenas-Pena A."/>
            <person name="Lumbsch H.T."/>
            <person name="Grewe F."/>
        </authorList>
    </citation>
    <scope>NUCLEOTIDE SEQUENCE [LARGE SCALE GENOMIC DNA]</scope>
    <source>
        <strain evidence="1 2">Mercado 3170</strain>
    </source>
</reference>
<protein>
    <submittedName>
        <fullName evidence="1">Uncharacterized protein</fullName>
    </submittedName>
</protein>